<organism evidence="1">
    <name type="scientific">Phaffia rhodozyma</name>
    <name type="common">Yeast</name>
    <name type="synonym">Xanthophyllomyces dendrorhous</name>
    <dbReference type="NCBI Taxonomy" id="264483"/>
    <lineage>
        <taxon>Eukaryota</taxon>
        <taxon>Fungi</taxon>
        <taxon>Dikarya</taxon>
        <taxon>Basidiomycota</taxon>
        <taxon>Agaricomycotina</taxon>
        <taxon>Tremellomycetes</taxon>
        <taxon>Cystofilobasidiales</taxon>
        <taxon>Mrakiaceae</taxon>
        <taxon>Phaffia</taxon>
    </lineage>
</organism>
<evidence type="ECO:0000313" key="1">
    <source>
        <dbReference type="EMBL" id="CED83710.1"/>
    </source>
</evidence>
<dbReference type="EMBL" id="LN483157">
    <property type="protein sequence ID" value="CED83710.1"/>
    <property type="molecule type" value="Genomic_DNA"/>
</dbReference>
<sequence length="55" mass="6548">MFTGARSLQIVQLHNLRSHRHRDRDGSCEFKRIQWDGSSIVRELTALTERKIKIR</sequence>
<dbReference type="AlphaFoldDB" id="A0A0F7ST25"/>
<protein>
    <submittedName>
        <fullName evidence="1">Uncharacterized protein</fullName>
    </submittedName>
</protein>
<name>A0A0F7ST25_PHARH</name>
<proteinExistence type="predicted"/>
<accession>A0A0F7ST25</accession>
<reference evidence="1" key="1">
    <citation type="submission" date="2014-08" db="EMBL/GenBank/DDBJ databases">
        <authorList>
            <person name="Sharma Rahul"/>
            <person name="Thines Marco"/>
        </authorList>
    </citation>
    <scope>NUCLEOTIDE SEQUENCE</scope>
</reference>